<dbReference type="GO" id="GO:0005829">
    <property type="term" value="C:cytosol"/>
    <property type="evidence" value="ECO:0007669"/>
    <property type="project" value="TreeGrafter"/>
</dbReference>
<feature type="binding site" evidence="9">
    <location>
        <position position="372"/>
    </location>
    <ligand>
        <name>L-aspartate</name>
        <dbReference type="ChEBI" id="CHEBI:29991"/>
    </ligand>
</feature>
<keyword evidence="5 9" id="KW-0547">Nucleotide-binding</keyword>
<dbReference type="Gene3D" id="3.30.930.10">
    <property type="entry name" value="Bira Bifunctional Protein, Domain 2"/>
    <property type="match status" value="1"/>
</dbReference>
<keyword evidence="12" id="KW-1185">Reference proteome</keyword>
<dbReference type="PROSITE" id="PS50862">
    <property type="entry name" value="AA_TRNA_LIGASE_II"/>
    <property type="match status" value="1"/>
</dbReference>
<dbReference type="RefSeq" id="WP_147663236.1">
    <property type="nucleotide sequence ID" value="NZ_CP042905.2"/>
</dbReference>
<dbReference type="InterPro" id="IPR006195">
    <property type="entry name" value="aa-tRNA-synth_II"/>
</dbReference>
<evidence type="ECO:0000256" key="7">
    <source>
        <dbReference type="ARBA" id="ARBA00022917"/>
    </source>
</evidence>
<comment type="catalytic activity">
    <reaction evidence="9">
        <text>tRNA(Asx) + L-aspartate + ATP = L-aspartyl-tRNA(Asx) + AMP + diphosphate</text>
        <dbReference type="Rhea" id="RHEA:18349"/>
        <dbReference type="Rhea" id="RHEA-COMP:9710"/>
        <dbReference type="Rhea" id="RHEA-COMP:9711"/>
        <dbReference type="ChEBI" id="CHEBI:29991"/>
        <dbReference type="ChEBI" id="CHEBI:30616"/>
        <dbReference type="ChEBI" id="CHEBI:33019"/>
        <dbReference type="ChEBI" id="CHEBI:78442"/>
        <dbReference type="ChEBI" id="CHEBI:78516"/>
        <dbReference type="ChEBI" id="CHEBI:456215"/>
        <dbReference type="EC" id="6.1.1.23"/>
    </reaction>
</comment>
<feature type="region of interest" description="Aspartate" evidence="9">
    <location>
        <begin position="200"/>
        <end position="203"/>
    </location>
</feature>
<dbReference type="InterPro" id="IPR004365">
    <property type="entry name" value="NA-bd_OB_tRNA"/>
</dbReference>
<comment type="subunit">
    <text evidence="9">Homodimer.</text>
</comment>
<feature type="binding site" evidence="9">
    <location>
        <begin position="229"/>
        <end position="231"/>
    </location>
    <ligand>
        <name>ATP</name>
        <dbReference type="ChEBI" id="CHEBI:30616"/>
    </ligand>
</feature>
<dbReference type="Gene3D" id="2.40.50.140">
    <property type="entry name" value="Nucleic acid-binding proteins"/>
    <property type="match status" value="1"/>
</dbReference>
<organism evidence="11 12">
    <name type="scientific">Promethearchaeum syntrophicum</name>
    <dbReference type="NCBI Taxonomy" id="2594042"/>
    <lineage>
        <taxon>Archaea</taxon>
        <taxon>Promethearchaeati</taxon>
        <taxon>Promethearchaeota</taxon>
        <taxon>Promethearchaeia</taxon>
        <taxon>Promethearchaeales</taxon>
        <taxon>Promethearchaeaceae</taxon>
        <taxon>Promethearchaeum</taxon>
    </lineage>
</organism>
<dbReference type="OrthoDB" id="5908at2157"/>
<keyword evidence="7 9" id="KW-0648">Protein biosynthesis</keyword>
<feature type="binding site" evidence="9">
    <location>
        <position position="365"/>
    </location>
    <ligand>
        <name>Mg(2+)</name>
        <dbReference type="ChEBI" id="CHEBI:18420"/>
        <label>3</label>
    </ligand>
</feature>
<evidence type="ECO:0000256" key="1">
    <source>
        <dbReference type="ARBA" id="ARBA00004496"/>
    </source>
</evidence>
<keyword evidence="9" id="KW-0460">Magnesium</keyword>
<evidence type="ECO:0000256" key="5">
    <source>
        <dbReference type="ARBA" id="ARBA00022741"/>
    </source>
</evidence>
<evidence type="ECO:0000256" key="4">
    <source>
        <dbReference type="ARBA" id="ARBA00022598"/>
    </source>
</evidence>
<feature type="site" description="Important for tRNA non-discrimination" evidence="9">
    <location>
        <position position="93"/>
    </location>
</feature>
<dbReference type="SUPFAM" id="SSF50249">
    <property type="entry name" value="Nucleic acid-binding proteins"/>
    <property type="match status" value="1"/>
</dbReference>
<feature type="binding site" evidence="9">
    <location>
        <position position="221"/>
    </location>
    <ligand>
        <name>L-aspartate</name>
        <dbReference type="ChEBI" id="CHEBI:29991"/>
    </ligand>
</feature>
<accession>A0A5B9DB57</accession>
<dbReference type="GO" id="GO:0004815">
    <property type="term" value="F:aspartate-tRNA ligase activity"/>
    <property type="evidence" value="ECO:0007669"/>
    <property type="project" value="UniProtKB-UniRule"/>
</dbReference>
<dbReference type="KEGG" id="psyt:DSAG12_02182"/>
<dbReference type="GO" id="GO:0017101">
    <property type="term" value="C:aminoacyl-tRNA synthetase multienzyme complex"/>
    <property type="evidence" value="ECO:0007669"/>
    <property type="project" value="TreeGrafter"/>
</dbReference>
<feature type="binding site" evidence="9">
    <location>
        <position position="178"/>
    </location>
    <ligand>
        <name>L-aspartate</name>
        <dbReference type="ChEBI" id="CHEBI:29991"/>
    </ligand>
</feature>
<feature type="binding site" evidence="9">
    <location>
        <position position="365"/>
    </location>
    <ligand>
        <name>ATP</name>
        <dbReference type="ChEBI" id="CHEBI:30616"/>
    </ligand>
</feature>
<evidence type="ECO:0000313" key="11">
    <source>
        <dbReference type="EMBL" id="QEE16352.1"/>
    </source>
</evidence>
<keyword evidence="3 9" id="KW-0963">Cytoplasm</keyword>
<dbReference type="AlphaFoldDB" id="A0A5B9DB57"/>
<comment type="cofactor">
    <cofactor evidence="9">
        <name>Mg(2+)</name>
        <dbReference type="ChEBI" id="CHEBI:18420"/>
    </cofactor>
    <text evidence="9">Binds 3 Mg(2+) cations per subunit. The strongest magnesium site (Mg1) is bound to the beta- and gamma-phosphates of ATP and four water molecules complete its coordination sphere.</text>
</comment>
<name>A0A5B9DB57_9ARCH</name>
<dbReference type="GO" id="GO:0050560">
    <property type="term" value="F:aspartate-tRNA(Asn) ligase activity"/>
    <property type="evidence" value="ECO:0007669"/>
    <property type="project" value="UniProtKB-EC"/>
</dbReference>
<comment type="caution">
    <text evidence="9">Lacks conserved residue(s) required for the propagation of feature annotation.</text>
</comment>
<dbReference type="InterPro" id="IPR004523">
    <property type="entry name" value="Asp-tRNA_synthase_2"/>
</dbReference>
<dbReference type="NCBIfam" id="TIGR00458">
    <property type="entry name" value="aspS_nondisc"/>
    <property type="match status" value="1"/>
</dbReference>
<comment type="function">
    <text evidence="9">Aspartyl-tRNA synthetase with relaxed tRNA specificity since it is able to aspartylate not only its cognate tRNA(Asp) but also tRNA(Asn). Reaction proceeds in two steps: L-aspartate is first activated by ATP to form Asp-AMP and then transferred to the acceptor end of tRNA(Asp/Asn).</text>
</comment>
<keyword evidence="4 9" id="KW-0436">Ligase</keyword>
<evidence type="ECO:0000313" key="12">
    <source>
        <dbReference type="Proteomes" id="UP000321408"/>
    </source>
</evidence>
<feature type="binding site" evidence="9">
    <location>
        <position position="368"/>
    </location>
    <ligand>
        <name>Mg(2+)</name>
        <dbReference type="ChEBI" id="CHEBI:18420"/>
        <label>2</label>
    </ligand>
</feature>
<dbReference type="Pfam" id="PF00152">
    <property type="entry name" value="tRNA-synt_2"/>
    <property type="match status" value="1"/>
</dbReference>
<evidence type="ECO:0000256" key="2">
    <source>
        <dbReference type="ARBA" id="ARBA00005312"/>
    </source>
</evidence>
<dbReference type="PANTHER" id="PTHR43450">
    <property type="entry name" value="ASPARTYL-TRNA SYNTHETASE"/>
    <property type="match status" value="1"/>
</dbReference>
<dbReference type="Proteomes" id="UP000321408">
    <property type="component" value="Chromosome"/>
</dbReference>
<evidence type="ECO:0000259" key="10">
    <source>
        <dbReference type="PROSITE" id="PS50862"/>
    </source>
</evidence>
<dbReference type="GO" id="GO:0006422">
    <property type="term" value="P:aspartyl-tRNA aminoacylation"/>
    <property type="evidence" value="ECO:0007669"/>
    <property type="project" value="UniProtKB-UniRule"/>
</dbReference>
<feature type="binding site" evidence="9">
    <location>
        <position position="365"/>
    </location>
    <ligand>
        <name>Mg(2+)</name>
        <dbReference type="ChEBI" id="CHEBI:18420"/>
        <label>2</label>
    </ligand>
</feature>
<feature type="binding site" evidence="9">
    <location>
        <begin position="221"/>
        <end position="223"/>
    </location>
    <ligand>
        <name>ATP</name>
        <dbReference type="ChEBI" id="CHEBI:30616"/>
    </ligand>
</feature>
<feature type="binding site" evidence="9">
    <location>
        <position position="368"/>
    </location>
    <ligand>
        <name>L-aspartate</name>
        <dbReference type="ChEBI" id="CHEBI:29991"/>
    </ligand>
</feature>
<dbReference type="NCBIfam" id="NF003483">
    <property type="entry name" value="PRK05159.1"/>
    <property type="match status" value="1"/>
</dbReference>
<evidence type="ECO:0000256" key="6">
    <source>
        <dbReference type="ARBA" id="ARBA00022840"/>
    </source>
</evidence>
<dbReference type="InterPro" id="IPR004364">
    <property type="entry name" value="Aa-tRNA-synt_II"/>
</dbReference>
<evidence type="ECO:0000256" key="8">
    <source>
        <dbReference type="ARBA" id="ARBA00023146"/>
    </source>
</evidence>
<dbReference type="InterPro" id="IPR012340">
    <property type="entry name" value="NA-bd_OB-fold"/>
</dbReference>
<reference evidence="11 12" key="1">
    <citation type="journal article" date="2020" name="Nature">
        <title>Isolation of an archaeon at the prokaryote-eukaryote interface.</title>
        <authorList>
            <person name="Imachi H."/>
            <person name="Nobu M.K."/>
            <person name="Nakahara N."/>
            <person name="Morono Y."/>
            <person name="Ogawara M."/>
            <person name="Takaki Y."/>
            <person name="Takano Y."/>
            <person name="Uematsu K."/>
            <person name="Ikuta T."/>
            <person name="Ito M."/>
            <person name="Matsui Y."/>
            <person name="Miyazaki M."/>
            <person name="Murata K."/>
            <person name="Saito Y."/>
            <person name="Sakai S."/>
            <person name="Song C."/>
            <person name="Tasumi E."/>
            <person name="Yamanaka Y."/>
            <person name="Yamaguchi T."/>
            <person name="Kamagata Y."/>
            <person name="Tamaki H."/>
            <person name="Takai K."/>
        </authorList>
    </citation>
    <scope>NUCLEOTIDE SEQUENCE [LARGE SCALE GENOMIC DNA]</scope>
    <source>
        <strain evidence="11 12">MK-D1</strain>
    </source>
</reference>
<reference evidence="11 12" key="2">
    <citation type="journal article" date="2024" name="Int. J. Syst. Evol. Microbiol.">
        <title>Promethearchaeum syntrophicum gen. nov., sp. nov., an anaerobic, obligately syntrophic archaeon, the first isolate of the lineage 'Asgard' archaea, and proposal of the new archaeal phylum Promethearchaeota phyl. nov. and kingdom Promethearchaeati regn. nov.</title>
        <authorList>
            <person name="Imachi H."/>
            <person name="Nobu M.K."/>
            <person name="Kato S."/>
            <person name="Takaki Y."/>
            <person name="Miyazaki M."/>
            <person name="Miyata M."/>
            <person name="Ogawara M."/>
            <person name="Saito Y."/>
            <person name="Sakai S."/>
            <person name="Tahara Y.O."/>
            <person name="Takano Y."/>
            <person name="Tasumi E."/>
            <person name="Uematsu K."/>
            <person name="Yoshimura T."/>
            <person name="Itoh T."/>
            <person name="Ohkuma M."/>
            <person name="Takai K."/>
        </authorList>
    </citation>
    <scope>NUCLEOTIDE SEQUENCE [LARGE SCALE GENOMIC DNA]</scope>
    <source>
        <strain evidence="11 12">MK-D1</strain>
    </source>
</reference>
<dbReference type="FunFam" id="3.30.930.10:FF:000038">
    <property type="entry name" value="Aspartate--tRNA ligase"/>
    <property type="match status" value="1"/>
</dbReference>
<dbReference type="PANTHER" id="PTHR43450:SF1">
    <property type="entry name" value="ASPARTATE--TRNA LIGASE, CYTOPLASMIC"/>
    <property type="match status" value="1"/>
</dbReference>
<dbReference type="GO" id="GO:0000287">
    <property type="term" value="F:magnesium ion binding"/>
    <property type="evidence" value="ECO:0007669"/>
    <property type="project" value="UniProtKB-UniRule"/>
</dbReference>
<dbReference type="CDD" id="cd00776">
    <property type="entry name" value="AsxRS_core"/>
    <property type="match status" value="1"/>
</dbReference>
<feature type="binding site" evidence="9">
    <location>
        <begin position="413"/>
        <end position="416"/>
    </location>
    <ligand>
        <name>ATP</name>
        <dbReference type="ChEBI" id="CHEBI:30616"/>
    </ligand>
</feature>
<dbReference type="InterPro" id="IPR045864">
    <property type="entry name" value="aa-tRNA-synth_II/BPL/LPL"/>
</dbReference>
<comment type="similarity">
    <text evidence="2 9">Belongs to the class-II aminoacyl-tRNA synthetase family. Type 2 subfamily.</text>
</comment>
<keyword evidence="8 9" id="KW-0030">Aminoacyl-tRNA synthetase</keyword>
<dbReference type="SUPFAM" id="SSF55681">
    <property type="entry name" value="Class II aaRS and biotin synthetases"/>
    <property type="match status" value="1"/>
</dbReference>
<feature type="domain" description="Aminoacyl-transfer RNA synthetases class-II family profile" evidence="10">
    <location>
        <begin position="145"/>
        <end position="434"/>
    </location>
</feature>
<dbReference type="HAMAP" id="MF_02075">
    <property type="entry name" value="Asp_tRNA_synth_type2"/>
    <property type="match status" value="1"/>
</dbReference>
<dbReference type="GeneID" id="41330171"/>
<evidence type="ECO:0000256" key="3">
    <source>
        <dbReference type="ARBA" id="ARBA00022490"/>
    </source>
</evidence>
<comment type="subcellular location">
    <subcellularLocation>
        <location evidence="1 9">Cytoplasm</location>
    </subcellularLocation>
</comment>
<sequence length="442" mass="50864">MELEQLGSLRKTHYSSELSQKLNNKEVVVGGWVSRIRKLGKMTFIVLQDKFGTVQLTAKKGVVSDELFEKIKNIGNQWCLLIKAKVTLFEKAPQGVELIPIEIKILNTAIEQLPVDMTGKTMSDLDTRLNHRSLDLRHPQNQAIFRINSVLLNEIRKFLVKNKYTEIFTPKIIASATEGGTELFPIKYFEKDAYLSQSAQLYKERLCGVFENVFEIGPCFRAEKSFTNRHVCEIYQLDIELTFANFDDVLTALEGLVQHVLKQIKKQCKDDLILLGQWEEFKIPKIPFPRYTYQELLTLLEEKADMKIEFGEDFDTEASRKLGEILPGYYFITHWPMSIKPFYIMHDLDDPTISEGFDLQKGWLELSSGGTRVHDRNLLKQNLIDKGLNPEDFKSHLQAFEYGMPPHAGAGLGIARWLQVLTGINQIKECIMYPRTPDRLDP</sequence>
<dbReference type="InterPro" id="IPR002312">
    <property type="entry name" value="Asp/Asn-tRNA-synth_IIb"/>
</dbReference>
<keyword evidence="6 9" id="KW-0067">ATP-binding</keyword>
<gene>
    <name evidence="9 11" type="primary">aspS</name>
    <name evidence="11" type="ORF">DSAG12_02182</name>
</gene>
<keyword evidence="9" id="KW-0479">Metal-binding</keyword>
<protein>
    <recommendedName>
        <fullName evidence="9">Aspartate--tRNA(Asp/Asn) ligase</fullName>
        <ecNumber evidence="9">6.1.1.23</ecNumber>
    </recommendedName>
    <alternativeName>
        <fullName evidence="9">Aspartyl-tRNA synthetase</fullName>
        <shortName evidence="9">AspRS</shortName>
    </alternativeName>
    <alternativeName>
        <fullName evidence="9">Non-discriminating aspartyl-tRNA synthetase</fullName>
        <shortName evidence="9">ND-AspRS</shortName>
    </alternativeName>
</protein>
<dbReference type="PRINTS" id="PR01042">
    <property type="entry name" value="TRNASYNTHASP"/>
</dbReference>
<dbReference type="GO" id="GO:0003723">
    <property type="term" value="F:RNA binding"/>
    <property type="evidence" value="ECO:0007669"/>
    <property type="project" value="TreeGrafter"/>
</dbReference>
<dbReference type="GO" id="GO:0005524">
    <property type="term" value="F:ATP binding"/>
    <property type="evidence" value="ECO:0007669"/>
    <property type="project" value="UniProtKB-UniRule"/>
</dbReference>
<proteinExistence type="inferred from homology"/>
<dbReference type="EMBL" id="CP042905">
    <property type="protein sequence ID" value="QEE16352.1"/>
    <property type="molecule type" value="Genomic_DNA"/>
</dbReference>
<dbReference type="EC" id="6.1.1.23" evidence="9"/>
<dbReference type="Pfam" id="PF01336">
    <property type="entry name" value="tRNA_anti-codon"/>
    <property type="match status" value="1"/>
</dbReference>
<evidence type="ECO:0000256" key="9">
    <source>
        <dbReference type="HAMAP-Rule" id="MF_02075"/>
    </source>
</evidence>